<feature type="binding site" evidence="4">
    <location>
        <position position="136"/>
    </location>
    <ligand>
        <name>a divalent metal cation</name>
        <dbReference type="ChEBI" id="CHEBI:60240"/>
        <label>2</label>
    </ligand>
</feature>
<evidence type="ECO:0000256" key="2">
    <source>
        <dbReference type="ARBA" id="ARBA00022723"/>
    </source>
</evidence>
<dbReference type="PIRSF" id="PIRSF005902">
    <property type="entry name" value="DNase_TatD"/>
    <property type="match status" value="1"/>
</dbReference>
<keyword evidence="3" id="KW-0378">Hydrolase</keyword>
<dbReference type="CDD" id="cd01310">
    <property type="entry name" value="TatD_DNAse"/>
    <property type="match status" value="1"/>
</dbReference>
<protein>
    <submittedName>
        <fullName evidence="5">Uncharacterized protein</fullName>
    </submittedName>
</protein>
<dbReference type="InterPro" id="IPR001130">
    <property type="entry name" value="TatD-like"/>
</dbReference>
<evidence type="ECO:0000256" key="4">
    <source>
        <dbReference type="PIRSR" id="PIRSR005902-1"/>
    </source>
</evidence>
<dbReference type="EMBL" id="QDDL01000003">
    <property type="protein sequence ID" value="PVZ69755.1"/>
    <property type="molecule type" value="Genomic_DNA"/>
</dbReference>
<dbReference type="Proteomes" id="UP000244906">
    <property type="component" value="Unassembled WGS sequence"/>
</dbReference>
<dbReference type="PROSITE" id="PS01090">
    <property type="entry name" value="TATD_2"/>
    <property type="match status" value="1"/>
</dbReference>
<organism evidence="5 6">
    <name type="scientific">Pelagibaculum spongiae</name>
    <dbReference type="NCBI Taxonomy" id="2080658"/>
    <lineage>
        <taxon>Bacteria</taxon>
        <taxon>Pseudomonadati</taxon>
        <taxon>Pseudomonadota</taxon>
        <taxon>Gammaproteobacteria</taxon>
        <taxon>Oceanospirillales</taxon>
        <taxon>Pelagibaculum</taxon>
    </lineage>
</organism>
<sequence>MPIEFFDSHNHLDFICFNKERRQLVDNCYARGILFQLISGVKPASWVNQLNIARNYQLYAALGFHPYFLDQANENDWLILQQLITNDHKLPRQTIIAIGECGLDFWDKQTDRHKQILFFQRQIDLAKSNQMPLILHCRKAWDEITSQLVKKDFHHGGIAHAFAGSLQQAHKLLDLGFKLGFGGAVTHPRANRLRTLLKQLPDHAIVLETDAPDMRPAFINNLDTTPNNSPLYLPEIAAVIAAIRQQPLAELAENCLQNTQSALKLQLPS</sequence>
<keyword evidence="2 4" id="KW-0479">Metal-binding</keyword>
<dbReference type="GO" id="GO:0005829">
    <property type="term" value="C:cytosol"/>
    <property type="evidence" value="ECO:0007669"/>
    <property type="project" value="TreeGrafter"/>
</dbReference>
<feature type="binding site" evidence="4">
    <location>
        <position position="100"/>
    </location>
    <ligand>
        <name>a divalent metal cation</name>
        <dbReference type="ChEBI" id="CHEBI:60240"/>
        <label>1</label>
    </ligand>
</feature>
<dbReference type="PANTHER" id="PTHR46124:SF3">
    <property type="entry name" value="HYDROLASE"/>
    <property type="match status" value="1"/>
</dbReference>
<reference evidence="5 6" key="1">
    <citation type="submission" date="2018-04" db="EMBL/GenBank/DDBJ databases">
        <title>Thalassorhabdus spongiae gen. nov., sp. nov., isolated from a marine sponge in South-West Iceland.</title>
        <authorList>
            <person name="Knobloch S."/>
            <person name="Daussin A."/>
            <person name="Johannsson R."/>
            <person name="Marteinsson V.T."/>
        </authorList>
    </citation>
    <scope>NUCLEOTIDE SEQUENCE [LARGE SCALE GENOMIC DNA]</scope>
    <source>
        <strain evidence="5 6">Hp12</strain>
    </source>
</reference>
<dbReference type="InterPro" id="IPR032466">
    <property type="entry name" value="Metal_Hydrolase"/>
</dbReference>
<dbReference type="SUPFAM" id="SSF51556">
    <property type="entry name" value="Metallo-dependent hydrolases"/>
    <property type="match status" value="1"/>
</dbReference>
<feature type="binding site" evidence="4">
    <location>
        <position position="160"/>
    </location>
    <ligand>
        <name>a divalent metal cation</name>
        <dbReference type="ChEBI" id="CHEBI:60240"/>
        <label>2</label>
    </ligand>
</feature>
<name>A0A2V1GYN4_9GAMM</name>
<dbReference type="AlphaFoldDB" id="A0A2V1GYN4"/>
<evidence type="ECO:0000256" key="3">
    <source>
        <dbReference type="ARBA" id="ARBA00022801"/>
    </source>
</evidence>
<evidence type="ECO:0000313" key="5">
    <source>
        <dbReference type="EMBL" id="PVZ69755.1"/>
    </source>
</evidence>
<comment type="similarity">
    <text evidence="1">Belongs to the metallo-dependent hydrolases superfamily. TatD-type hydrolase family.</text>
</comment>
<dbReference type="RefSeq" id="WP_116687085.1">
    <property type="nucleotide sequence ID" value="NZ_CAWNYD010000003.1"/>
</dbReference>
<feature type="binding site" evidence="4">
    <location>
        <position position="11"/>
    </location>
    <ligand>
        <name>a divalent metal cation</name>
        <dbReference type="ChEBI" id="CHEBI:60240"/>
        <label>1</label>
    </ligand>
</feature>
<feature type="binding site" evidence="4">
    <location>
        <position position="9"/>
    </location>
    <ligand>
        <name>a divalent metal cation</name>
        <dbReference type="ChEBI" id="CHEBI:60240"/>
        <label>1</label>
    </ligand>
</feature>
<dbReference type="OrthoDB" id="9810005at2"/>
<feature type="binding site" evidence="4">
    <location>
        <position position="210"/>
    </location>
    <ligand>
        <name>a divalent metal cation</name>
        <dbReference type="ChEBI" id="CHEBI:60240"/>
        <label>1</label>
    </ligand>
</feature>
<proteinExistence type="inferred from homology"/>
<dbReference type="GO" id="GO:0046872">
    <property type="term" value="F:metal ion binding"/>
    <property type="evidence" value="ECO:0007669"/>
    <property type="project" value="UniProtKB-KW"/>
</dbReference>
<dbReference type="PROSITE" id="PS01091">
    <property type="entry name" value="TATD_3"/>
    <property type="match status" value="1"/>
</dbReference>
<comment type="caution">
    <text evidence="5">The sequence shown here is derived from an EMBL/GenBank/DDBJ whole genome shotgun (WGS) entry which is preliminary data.</text>
</comment>
<dbReference type="FunFam" id="3.20.20.140:FF:000005">
    <property type="entry name" value="TatD family hydrolase"/>
    <property type="match status" value="1"/>
</dbReference>
<dbReference type="InterPro" id="IPR018228">
    <property type="entry name" value="DNase_TatD-rel_CS"/>
</dbReference>
<dbReference type="Pfam" id="PF01026">
    <property type="entry name" value="TatD_DNase"/>
    <property type="match status" value="1"/>
</dbReference>
<dbReference type="PANTHER" id="PTHR46124">
    <property type="entry name" value="D-AMINOACYL-TRNA DEACYLASE"/>
    <property type="match status" value="1"/>
</dbReference>
<accession>A0A2V1GYN4</accession>
<keyword evidence="6" id="KW-1185">Reference proteome</keyword>
<dbReference type="PROSITE" id="PS01137">
    <property type="entry name" value="TATD_1"/>
    <property type="match status" value="1"/>
</dbReference>
<evidence type="ECO:0000313" key="6">
    <source>
        <dbReference type="Proteomes" id="UP000244906"/>
    </source>
</evidence>
<dbReference type="Gene3D" id="3.20.20.140">
    <property type="entry name" value="Metal-dependent hydrolases"/>
    <property type="match status" value="1"/>
</dbReference>
<evidence type="ECO:0000256" key="1">
    <source>
        <dbReference type="ARBA" id="ARBA00009275"/>
    </source>
</evidence>
<dbReference type="GO" id="GO:0016788">
    <property type="term" value="F:hydrolase activity, acting on ester bonds"/>
    <property type="evidence" value="ECO:0007669"/>
    <property type="project" value="InterPro"/>
</dbReference>
<gene>
    <name evidence="5" type="ORF">DC094_10685</name>
</gene>